<evidence type="ECO:0008006" key="4">
    <source>
        <dbReference type="Google" id="ProtNLM"/>
    </source>
</evidence>
<sequence>MEKFGCQSKSLDLEESIPPVSWIILGAILFLYLKKPDRKKSNLRNFPGPYQYPILGCALEFNIPNEEYTTLAQKYLDTYGPRYVAKIGPVNMVILAGAEDVE</sequence>
<gene>
    <name evidence="2" type="ORF">AFUS01_LOCUS6534</name>
</gene>
<feature type="non-terminal residue" evidence="2">
    <location>
        <position position="102"/>
    </location>
</feature>
<keyword evidence="1" id="KW-0812">Transmembrane</keyword>
<protein>
    <recommendedName>
        <fullName evidence="4">Cytochrome P450</fullName>
    </recommendedName>
</protein>
<reference evidence="2" key="1">
    <citation type="submission" date="2021-06" db="EMBL/GenBank/DDBJ databases">
        <authorList>
            <person name="Hodson N. C."/>
            <person name="Mongue J. A."/>
            <person name="Jaron S. K."/>
        </authorList>
    </citation>
    <scope>NUCLEOTIDE SEQUENCE</scope>
</reference>
<comment type="caution">
    <text evidence="2">The sequence shown here is derived from an EMBL/GenBank/DDBJ whole genome shotgun (WGS) entry which is preliminary data.</text>
</comment>
<keyword evidence="1" id="KW-0472">Membrane</keyword>
<dbReference type="AlphaFoldDB" id="A0A8J2JAB9"/>
<feature type="transmembrane region" description="Helical" evidence="1">
    <location>
        <begin position="16"/>
        <end position="33"/>
    </location>
</feature>
<dbReference type="Proteomes" id="UP000708208">
    <property type="component" value="Unassembled WGS sequence"/>
</dbReference>
<proteinExistence type="predicted"/>
<keyword evidence="1" id="KW-1133">Transmembrane helix</keyword>
<accession>A0A8J2JAB9</accession>
<evidence type="ECO:0000313" key="2">
    <source>
        <dbReference type="EMBL" id="CAG7717058.1"/>
    </source>
</evidence>
<evidence type="ECO:0000256" key="1">
    <source>
        <dbReference type="SAM" id="Phobius"/>
    </source>
</evidence>
<organism evidence="2 3">
    <name type="scientific">Allacma fusca</name>
    <dbReference type="NCBI Taxonomy" id="39272"/>
    <lineage>
        <taxon>Eukaryota</taxon>
        <taxon>Metazoa</taxon>
        <taxon>Ecdysozoa</taxon>
        <taxon>Arthropoda</taxon>
        <taxon>Hexapoda</taxon>
        <taxon>Collembola</taxon>
        <taxon>Symphypleona</taxon>
        <taxon>Sminthuridae</taxon>
        <taxon>Allacma</taxon>
    </lineage>
</organism>
<keyword evidence="3" id="KW-1185">Reference proteome</keyword>
<dbReference type="EMBL" id="CAJVCH010043078">
    <property type="protein sequence ID" value="CAG7717058.1"/>
    <property type="molecule type" value="Genomic_DNA"/>
</dbReference>
<name>A0A8J2JAB9_9HEXA</name>
<evidence type="ECO:0000313" key="3">
    <source>
        <dbReference type="Proteomes" id="UP000708208"/>
    </source>
</evidence>